<sequence>MAHETKARPTPLQSCICTLLLTSLSLLLSPITMFVTVTCYIASFLANSHLGPGRDLRVRRRTILVTGARANKALILIRAFKREGHRVIAADEEKWGKYAMSRFSRGVDSYWLLPDPHVDERHYIDVMKTIVAKEGVDAWVPCSSVQATMIDSEAAKEIREGRLGGLQGCDCFIPEPSIAGTLHWKDNFEGILKELSIPVPDSKVVTSVKDAVDFLYSPQTANKGHKYLLKCLTLDDLGRDNFTLFPLDTREETLKHLSDIPTPITQKDPFLLQQFLRGPEYCTHVAARDGRIVAFVACRSNQLLMRYADVTNLGEEESAMGAQMKHWSQRFLDLYKAKLEGEGKTGPEYALTGHFSFDFIYEQTLYALECNVRPHTAIVLFSSFPNLASHYLGHVSGIAQPSPGTVPRSWLTHALPLTIARTLIPPSWCRYIHPQLHSTLYPPPPSSFQRVKSTNEDPTASPPPSVGPVSLLKSYLINATDKDGVWDWTDPVPFFVLCHVTWPWLLWNRMRRGVAWSRVNVSTARVFEC</sequence>
<proteinExistence type="predicted"/>
<dbReference type="Proteomes" id="UP001055072">
    <property type="component" value="Unassembled WGS sequence"/>
</dbReference>
<dbReference type="EMBL" id="MU274950">
    <property type="protein sequence ID" value="KAI0083925.1"/>
    <property type="molecule type" value="Genomic_DNA"/>
</dbReference>
<gene>
    <name evidence="1" type="ORF">BDY19DRAFT_974789</name>
</gene>
<protein>
    <submittedName>
        <fullName evidence="1">Uncharacterized protein</fullName>
    </submittedName>
</protein>
<accession>A0ACB8TPN2</accession>
<reference evidence="1" key="1">
    <citation type="journal article" date="2021" name="Environ. Microbiol.">
        <title>Gene family expansions and transcriptome signatures uncover fungal adaptations to wood decay.</title>
        <authorList>
            <person name="Hage H."/>
            <person name="Miyauchi S."/>
            <person name="Viragh M."/>
            <person name="Drula E."/>
            <person name="Min B."/>
            <person name="Chaduli D."/>
            <person name="Navarro D."/>
            <person name="Favel A."/>
            <person name="Norest M."/>
            <person name="Lesage-Meessen L."/>
            <person name="Balint B."/>
            <person name="Merenyi Z."/>
            <person name="de Eugenio L."/>
            <person name="Morin E."/>
            <person name="Martinez A.T."/>
            <person name="Baldrian P."/>
            <person name="Stursova M."/>
            <person name="Martinez M.J."/>
            <person name="Novotny C."/>
            <person name="Magnuson J.K."/>
            <person name="Spatafora J.W."/>
            <person name="Maurice S."/>
            <person name="Pangilinan J."/>
            <person name="Andreopoulos W."/>
            <person name="LaButti K."/>
            <person name="Hundley H."/>
            <person name="Na H."/>
            <person name="Kuo A."/>
            <person name="Barry K."/>
            <person name="Lipzen A."/>
            <person name="Henrissat B."/>
            <person name="Riley R."/>
            <person name="Ahrendt S."/>
            <person name="Nagy L.G."/>
            <person name="Grigoriev I.V."/>
            <person name="Martin F."/>
            <person name="Rosso M.N."/>
        </authorList>
    </citation>
    <scope>NUCLEOTIDE SEQUENCE</scope>
    <source>
        <strain evidence="1">CBS 384.51</strain>
    </source>
</reference>
<comment type="caution">
    <text evidence="1">The sequence shown here is derived from an EMBL/GenBank/DDBJ whole genome shotgun (WGS) entry which is preliminary data.</text>
</comment>
<keyword evidence="2" id="KW-1185">Reference proteome</keyword>
<evidence type="ECO:0000313" key="2">
    <source>
        <dbReference type="Proteomes" id="UP001055072"/>
    </source>
</evidence>
<organism evidence="1 2">
    <name type="scientific">Irpex rosettiformis</name>
    <dbReference type="NCBI Taxonomy" id="378272"/>
    <lineage>
        <taxon>Eukaryota</taxon>
        <taxon>Fungi</taxon>
        <taxon>Dikarya</taxon>
        <taxon>Basidiomycota</taxon>
        <taxon>Agaricomycotina</taxon>
        <taxon>Agaricomycetes</taxon>
        <taxon>Polyporales</taxon>
        <taxon>Irpicaceae</taxon>
        <taxon>Irpex</taxon>
    </lineage>
</organism>
<name>A0ACB8TPN2_9APHY</name>
<evidence type="ECO:0000313" key="1">
    <source>
        <dbReference type="EMBL" id="KAI0083925.1"/>
    </source>
</evidence>